<dbReference type="EC" id="5.1.1.12" evidence="7"/>
<dbReference type="SUPFAM" id="SSF53474">
    <property type="entry name" value="alpha/beta-Hydrolases"/>
    <property type="match status" value="1"/>
</dbReference>
<keyword evidence="3" id="KW-0436">Ligase</keyword>
<keyword evidence="8" id="KW-1185">Reference proteome</keyword>
<dbReference type="InterPro" id="IPR029058">
    <property type="entry name" value="AB_hydrolase_fold"/>
</dbReference>
<keyword evidence="4" id="KW-0511">Multifunctional enzyme</keyword>
<dbReference type="Pfam" id="PF00668">
    <property type="entry name" value="Condensation"/>
    <property type="match status" value="1"/>
</dbReference>
<dbReference type="EMBL" id="LN679152">
    <property type="protein sequence ID" value="CEL61292.1"/>
    <property type="molecule type" value="Genomic_DNA"/>
</dbReference>
<dbReference type="CDD" id="cd02440">
    <property type="entry name" value="AdoMet_MTases"/>
    <property type="match status" value="1"/>
</dbReference>
<reference evidence="7 8" key="1">
    <citation type="submission" date="2014-11" db="EMBL/GenBank/DDBJ databases">
        <authorList>
            <person name="Wibberg Daniel"/>
        </authorList>
    </citation>
    <scope>NUCLEOTIDE SEQUENCE [LARGE SCALE GENOMIC DNA]</scope>
    <source>
        <strain evidence="7">Rhizoctonia solani AG1-IB 7/3/14</strain>
    </source>
</reference>
<organism evidence="7 8">
    <name type="scientific">Thanatephorus cucumeris (strain AG1-IB / isolate 7/3/14)</name>
    <name type="common">Lettuce bottom rot fungus</name>
    <name type="synonym">Rhizoctonia solani</name>
    <dbReference type="NCBI Taxonomy" id="1108050"/>
    <lineage>
        <taxon>Eukaryota</taxon>
        <taxon>Fungi</taxon>
        <taxon>Dikarya</taxon>
        <taxon>Basidiomycota</taxon>
        <taxon>Agaricomycotina</taxon>
        <taxon>Agaricomycetes</taxon>
        <taxon>Cantharellales</taxon>
        <taxon>Ceratobasidiaceae</taxon>
        <taxon>Rhizoctonia</taxon>
        <taxon>Rhizoctonia solani AG-1</taxon>
    </lineage>
</organism>
<feature type="region of interest" description="Disordered" evidence="5">
    <location>
        <begin position="623"/>
        <end position="642"/>
    </location>
</feature>
<dbReference type="InterPro" id="IPR036736">
    <property type="entry name" value="ACP-like_sf"/>
</dbReference>
<dbReference type="InterPro" id="IPR001242">
    <property type="entry name" value="Condensation_dom"/>
</dbReference>
<dbReference type="PANTHER" id="PTHR45527">
    <property type="entry name" value="NONRIBOSOMAL PEPTIDE SYNTHETASE"/>
    <property type="match status" value="1"/>
</dbReference>
<dbReference type="SUPFAM" id="SSF53335">
    <property type="entry name" value="S-adenosyl-L-methionine-dependent methyltransferases"/>
    <property type="match status" value="1"/>
</dbReference>
<dbReference type="NCBIfam" id="TIGR01733">
    <property type="entry name" value="AA-adenyl-dom"/>
    <property type="match status" value="1"/>
</dbReference>
<keyword evidence="7" id="KW-0413">Isomerase</keyword>
<accession>A0A0B7FYN5</accession>
<dbReference type="InterPro" id="IPR025110">
    <property type="entry name" value="AMP-bd_C"/>
</dbReference>
<evidence type="ECO:0000313" key="7">
    <source>
        <dbReference type="EMBL" id="CEL61292.1"/>
    </source>
</evidence>
<evidence type="ECO:0000256" key="2">
    <source>
        <dbReference type="ARBA" id="ARBA00022553"/>
    </source>
</evidence>
<dbReference type="Gene3D" id="3.30.559.30">
    <property type="entry name" value="Nonribosomal peptide synthetase, condensation domain"/>
    <property type="match status" value="1"/>
</dbReference>
<dbReference type="InterPro" id="IPR010071">
    <property type="entry name" value="AA_adenyl_dom"/>
</dbReference>
<evidence type="ECO:0000256" key="5">
    <source>
        <dbReference type="SAM" id="MobiDB-lite"/>
    </source>
</evidence>
<evidence type="ECO:0000256" key="1">
    <source>
        <dbReference type="ARBA" id="ARBA00022450"/>
    </source>
</evidence>
<dbReference type="Proteomes" id="UP000059188">
    <property type="component" value="Unassembled WGS sequence"/>
</dbReference>
<name>A0A0B7FYN5_THACB</name>
<dbReference type="Pfam" id="PF00975">
    <property type="entry name" value="Thioesterase"/>
    <property type="match status" value="1"/>
</dbReference>
<dbReference type="Pfam" id="PF13847">
    <property type="entry name" value="Methyltransf_31"/>
    <property type="match status" value="1"/>
</dbReference>
<dbReference type="PROSITE" id="PS00012">
    <property type="entry name" value="PHOSPHOPANTETHEINE"/>
    <property type="match status" value="2"/>
</dbReference>
<keyword evidence="2" id="KW-0597">Phosphoprotein</keyword>
<evidence type="ECO:0000259" key="6">
    <source>
        <dbReference type="PROSITE" id="PS50075"/>
    </source>
</evidence>
<dbReference type="SUPFAM" id="SSF56801">
    <property type="entry name" value="Acetyl-CoA synthetase-like"/>
    <property type="match status" value="2"/>
</dbReference>
<dbReference type="InterPro" id="IPR000873">
    <property type="entry name" value="AMP-dep_synth/lig_dom"/>
</dbReference>
<dbReference type="InterPro" id="IPR020845">
    <property type="entry name" value="AMP-binding_CS"/>
</dbReference>
<dbReference type="CDD" id="cd05930">
    <property type="entry name" value="A_NRPS"/>
    <property type="match status" value="1"/>
</dbReference>
<dbReference type="InterPro" id="IPR001031">
    <property type="entry name" value="Thioesterase"/>
</dbReference>
<dbReference type="InterPro" id="IPR025714">
    <property type="entry name" value="Methyltranfer_dom"/>
</dbReference>
<dbReference type="Gene3D" id="3.30.300.30">
    <property type="match status" value="3"/>
</dbReference>
<dbReference type="GO" id="GO:0031177">
    <property type="term" value="F:phosphopantetheine binding"/>
    <property type="evidence" value="ECO:0007669"/>
    <property type="project" value="TreeGrafter"/>
</dbReference>
<dbReference type="GO" id="GO:0043041">
    <property type="term" value="P:amino acid activation for nonribosomal peptide biosynthetic process"/>
    <property type="evidence" value="ECO:0007669"/>
    <property type="project" value="TreeGrafter"/>
</dbReference>
<dbReference type="PROSITE" id="PS00455">
    <property type="entry name" value="AMP_BINDING"/>
    <property type="match status" value="2"/>
</dbReference>
<dbReference type="Gene3D" id="3.40.50.150">
    <property type="entry name" value="Vaccinia Virus protein VP39"/>
    <property type="match status" value="1"/>
</dbReference>
<dbReference type="OrthoDB" id="408177at2759"/>
<dbReference type="InterPro" id="IPR006162">
    <property type="entry name" value="Ppantetheine_attach_site"/>
</dbReference>
<dbReference type="Gene3D" id="1.10.1200.10">
    <property type="entry name" value="ACP-like"/>
    <property type="match status" value="2"/>
</dbReference>
<dbReference type="GO" id="GO:0044550">
    <property type="term" value="P:secondary metabolite biosynthetic process"/>
    <property type="evidence" value="ECO:0007669"/>
    <property type="project" value="TreeGrafter"/>
</dbReference>
<protein>
    <submittedName>
        <fullName evidence="7">Non-ribosomal peptide synthetase</fullName>
        <ecNumber evidence="7">5.1.1.12</ecNumber>
    </submittedName>
</protein>
<sequence>MPVAASFVPPSPDLFKTQRLESLVEFGSYHYPSRHALTYYAANQWQHVSYQDLWDRVCCVATNLRPRIPPTSELPTIALYLSNGPNQVISLLAALKAGVAFVPIDLEVAPSRCRDIVALSETTAFVTDAIQKNRLVALLKKCNLEHVPVIDVDSIPVGSVSTSAEYLKTDSAYVLFSSGTTGTPKGVLVSHSAVLSYCEASNQIFGATSKDRWLRAASYTFDVSIEELFLPLSVGAEVIIQPAGVLESLESYFHFLDISAITIASLPTALWHQIVKHVAQGKISVPSELRLLVIGGEAGMTDALVTWRKYVGNQPRIVNAYGPTEATISATLWEATDFKSKPVMPIGRPLSNSKAYVLSSQHSPVKRGQEGLLYIAGPGLATRYLGNNELTRDKFLPNPFSHEFGYERMYNTGDLVIEDHSGLLHFCGRADLQVQVRGFRVEIEAIEACLLVHPSITSAAVISTEEQQTTSLHAFIVQSHGSIRLDVEDLFQHCRKSLAHYEVPARYFKIDSIPLSQSGKVDRRILCTLRKDEYGSRRDSLPDSHDAPQYRELADLWRECLDGVSFEDLHAYSHFLRLGGHSLTLITLSSKIKSKFGVSVTAVELLRSPELGAMFTLIAGKDHGASQRRNEDPQSPVEVPQDPLPLSLPQQRLFAIQQNSPDSPFFNDGLAIRITGELSEDRLLDSIKQIITRHSILRGTLVYSDGDQVKQMICPIDNDFLSKVLIRDNLDPQGIEQRAYQIFSQPFDLFSGPLLKVALLSSSAEDHILVVCAHHIVWDGYSDNIFLNELVGLYQGERLPPCPGYLATCPTITIPDPNRLENLKLYLENVPQTIDLPNDFVRPETRNYSRGRSLHFELDAVAMSKILNQLGGSPASASLTIFAAALHLSAARQQDFIVGVPFANRQSPEAARAIGFFVNMLPVRMKLNDVTELDDLYDQVRKDLLFLSELEDVPFDALVNSLEISRFSSRDSLLQVSFAFQDAPEGSLSDGVTFNRFRLSNGAARTDLTMFVEVGKTGQLTAELEYNTDIFDHPTMESMSKAISRILEAWACNTSLELGAIALDDSNISISPPPAICSQSLGLYLAALGKRFADRVVVYDDNTQKEYTYSQLFSKAQNIQKLVKPYKSRGNSVMLLVDRSADILAAQLGASFVGLPWIPCDISQPKSRILDIAIDAKPGCVLTSHRVFEKLALSENDLGVPILIIPPEFDSPEPMQQVEVDDAAESAYIIYTSGTTGKPKGVMIGHQSIIAFLHHISSWTIGDVPFHSILTSNVAFDGSISQMYAALVTGGSIKMPKIDGEQDGEYLRSLISHQPSVNYLCTTSAAVRMWLDQTEATGSFFPPGFQQILLGGDALTPSFAQRVFQAAIDSPKVQLKNVYGPTEGTIFSSYGNLTHVDFGPISNRCRVPIDRVMPHVEMTVTGPLGHDLPRGFVGEIIIWGSCLTLGYSNLPQLNEAKFLERNGIRGWKSGDLGRQLPCGSFEILGRTDSMCKIRGGFRVELAEIQANISSFEQVADCHVSVDTLDSSDRQVIAHVVFQSGSNQDAQTVADWKQMFEGVNEEIQTFEENVELTFDYRGWTSSFDRKHISAGDMAEWIDTTVERILDLDCFRLGRKPRILEIGSGTGMILFRIAPQAEKYVGLDLTEAVVNQVREHSRKLKYDHVEVHVSPAHLFEQVLTLDNKFDLIICNSVAQYFPSFQYLQNLVDRAAEYVKPGGYLYLGDLRNFSLMRQFATAVALADQPRSIETLSNAISRNMSIEEELLVSPDYFTLLARDDIRFESAVTYLRRGLANTEMNLFRFDAVMRSIQQPKQIIPEVTLNQRRWAPFDSLDTISTIFEPSLPFLLRDIPNARIADTHYVSASPLDGSQTIPELFEAAKAHQEFRSQSNPERVLRQLSKQGQYLALPMCSLTQPEYFDVLVVDAKMPLSEVERLAFHAQVVGVESSAETRAFSNKQNVEVSREILRLLHEHLSRRVPAYMIPDFVVPVNRIPLNGSHKVNTHKLPKPTLVHRFVIERQTRDEWSAADLARRPLVEAILKVFSTVLFTDKTLSPHDDFFASGGHSLIATKATSMIRRELDVQLPFTAIIMSPTASELAARVESIKAESSSAQKLPPNIILIRSARLATPRSVLFIFHPIGGGLAPFASLVKQIGQTLGDLTIYGVVWEPERNLTDIDLMASAYASSISAIEFPSNSTCYFLGWSFGGMVASEVSRRLPDVSCRLLLLDAPTPAAVQGTILETSFWQDLAEHMREVLNLPSSDPESKRLAEVMEASGIPRRDISHLSSLISQHLPIPTWATDAQIGHFIQALSENFEVLMGLAGSEASPTEDYESNVILNLQAERGLCMRDGLSEGLGWTRFEQIDSDHDGILSLTTVISKVILALTN</sequence>
<proteinExistence type="predicted"/>
<dbReference type="Gene3D" id="3.30.559.10">
    <property type="entry name" value="Chloramphenicol acetyltransferase-like domain"/>
    <property type="match status" value="1"/>
</dbReference>
<dbReference type="PROSITE" id="PS50075">
    <property type="entry name" value="CARRIER"/>
    <property type="match status" value="2"/>
</dbReference>
<dbReference type="Gene3D" id="3.40.50.1820">
    <property type="entry name" value="alpha/beta hydrolase"/>
    <property type="match status" value="1"/>
</dbReference>
<dbReference type="SUPFAM" id="SSF52777">
    <property type="entry name" value="CoA-dependent acyltransferases"/>
    <property type="match status" value="2"/>
</dbReference>
<dbReference type="Gene3D" id="3.40.50.12780">
    <property type="entry name" value="N-terminal domain of ligase-like"/>
    <property type="match status" value="2"/>
</dbReference>
<dbReference type="InterPro" id="IPR045851">
    <property type="entry name" value="AMP-bd_C_sf"/>
</dbReference>
<gene>
    <name evidence="7" type="primary">bacA</name>
    <name evidence="7" type="ORF">RSOLAG1IB_09914</name>
</gene>
<evidence type="ECO:0000256" key="4">
    <source>
        <dbReference type="ARBA" id="ARBA00023268"/>
    </source>
</evidence>
<dbReference type="InterPro" id="IPR009081">
    <property type="entry name" value="PP-bd_ACP"/>
</dbReference>
<dbReference type="InterPro" id="IPR029063">
    <property type="entry name" value="SAM-dependent_MTases_sf"/>
</dbReference>
<dbReference type="Pfam" id="PF00501">
    <property type="entry name" value="AMP-binding"/>
    <property type="match status" value="2"/>
</dbReference>
<dbReference type="STRING" id="1108050.A0A0B7FYN5"/>
<dbReference type="GO" id="GO:0016874">
    <property type="term" value="F:ligase activity"/>
    <property type="evidence" value="ECO:0007669"/>
    <property type="project" value="UniProtKB-KW"/>
</dbReference>
<dbReference type="SUPFAM" id="SSF47336">
    <property type="entry name" value="ACP-like"/>
    <property type="match status" value="2"/>
</dbReference>
<dbReference type="Pfam" id="PF00550">
    <property type="entry name" value="PP-binding"/>
    <property type="match status" value="2"/>
</dbReference>
<dbReference type="InterPro" id="IPR042099">
    <property type="entry name" value="ANL_N_sf"/>
</dbReference>
<evidence type="ECO:0000313" key="8">
    <source>
        <dbReference type="Proteomes" id="UP000059188"/>
    </source>
</evidence>
<feature type="domain" description="Carrier" evidence="6">
    <location>
        <begin position="544"/>
        <end position="622"/>
    </location>
</feature>
<dbReference type="InterPro" id="IPR023213">
    <property type="entry name" value="CAT-like_dom_sf"/>
</dbReference>
<dbReference type="GO" id="GO:0050157">
    <property type="term" value="F:ornithine racemase activity"/>
    <property type="evidence" value="ECO:0007669"/>
    <property type="project" value="UniProtKB-EC"/>
</dbReference>
<keyword evidence="1" id="KW-0596">Phosphopantetheine</keyword>
<dbReference type="Pfam" id="PF13193">
    <property type="entry name" value="AMP-binding_C"/>
    <property type="match status" value="1"/>
</dbReference>
<feature type="domain" description="Carrier" evidence="6">
    <location>
        <begin position="2027"/>
        <end position="2103"/>
    </location>
</feature>
<dbReference type="PANTHER" id="PTHR45527:SF1">
    <property type="entry name" value="FATTY ACID SYNTHASE"/>
    <property type="match status" value="1"/>
</dbReference>
<feature type="compositionally biased region" description="Basic and acidic residues" evidence="5">
    <location>
        <begin position="623"/>
        <end position="632"/>
    </location>
</feature>
<dbReference type="GO" id="GO:0005737">
    <property type="term" value="C:cytoplasm"/>
    <property type="evidence" value="ECO:0007669"/>
    <property type="project" value="TreeGrafter"/>
</dbReference>
<evidence type="ECO:0000256" key="3">
    <source>
        <dbReference type="ARBA" id="ARBA00022598"/>
    </source>
</evidence>